<feature type="domain" description="Histidine kinase" evidence="16">
    <location>
        <begin position="443"/>
        <end position="668"/>
    </location>
</feature>
<comment type="catalytic activity">
    <reaction evidence="1">
        <text>ATP + protein L-histidine = ADP + protein N-phospho-L-histidine.</text>
        <dbReference type="EC" id="2.7.13.3"/>
    </reaction>
</comment>
<sequence length="811" mass="90518">MLYKLNPLRSKLSRRFFAVVGGLLVAAFTLVYWYSVPLINQKVFEIERGSSRLILNNVFELANRMYANMEDYRAQALQVHQQQLMASVAITASYLRSNLKQGYSREQTFNTIRDFSFGQRDYIWVADYQGTILSHPDPRFHGKTASTILDKQGSQILMPIIQLAIQQGAGFYPYQWQKLDGAHALAKISYVKSYPEWGLVIGAGVYLDDIEQEVAQRKARALQELRAALATIQVAKTGYLFVFDSKAHMLIHPNANIDQTEFKTLQNPLTHHSIANDLMTIADTGKELTYLWDKPSDPGHYVYEKLSLVRYLKGFDWYICSSVYTDELQSSALVLSNRILTIAFITLLLSLGLAFYFIKRITQPLNQLAATALQVSQGDLNARSSIQQNDEIGLLAQSFDGMVQRLKTTIDSLDSEVKQRTDALLETNAKAQRMQAVAQLAGGLAHDFNNLLAIILGNLRLITESSTIQTSLTDYTEPALRAATRGAELTQRLLAFARRQPLQPQMIELQHLLDEVLLLLKNTLGQHIQLSYTDNSPQAIWLKVDASQLENALINLALNAKEAMPKGGRIHISVNLLDYRQKPPPTDFDEAISADLYSLLQIEDTGEGFSEAAQIAAFEPFYSTKQGKNSGLGLSMVYGFVKQSQGYIQIANRKPHGACISLLLPLVAAPLSTDVQQTSGMPEPALQSKLWLLVEDDADVRQLIRHYLLDFGLQVIEAEDAQEASALIKQLPELAGMVSDMLLNGSVQGLNLAQQLQQQQPQSVIVLMSAYTPLDFLPMVKQGWVFLTKPFTAEALQQALHHALSRQGVSP</sequence>
<dbReference type="InterPro" id="IPR003661">
    <property type="entry name" value="HisK_dim/P_dom"/>
</dbReference>
<evidence type="ECO:0000256" key="8">
    <source>
        <dbReference type="ARBA" id="ARBA00022741"/>
    </source>
</evidence>
<dbReference type="Pfam" id="PF00072">
    <property type="entry name" value="Response_reg"/>
    <property type="match status" value="1"/>
</dbReference>
<dbReference type="CDD" id="cd00082">
    <property type="entry name" value="HisKA"/>
    <property type="match status" value="1"/>
</dbReference>
<dbReference type="GO" id="GO:0000155">
    <property type="term" value="F:phosphorelay sensor kinase activity"/>
    <property type="evidence" value="ECO:0007669"/>
    <property type="project" value="InterPro"/>
</dbReference>
<dbReference type="Pfam" id="PF00672">
    <property type="entry name" value="HAMP"/>
    <property type="match status" value="1"/>
</dbReference>
<dbReference type="Gene3D" id="6.10.340.10">
    <property type="match status" value="1"/>
</dbReference>
<evidence type="ECO:0000256" key="1">
    <source>
        <dbReference type="ARBA" id="ARBA00000085"/>
    </source>
</evidence>
<protein>
    <recommendedName>
        <fullName evidence="3">histidine kinase</fullName>
        <ecNumber evidence="3">2.7.13.3</ecNumber>
    </recommendedName>
</protein>
<comment type="caution">
    <text evidence="14">Lacks conserved residue(s) required for the propagation of feature annotation.</text>
</comment>
<dbReference type="SUPFAM" id="SSF158472">
    <property type="entry name" value="HAMP domain-like"/>
    <property type="match status" value="1"/>
</dbReference>
<name>A0AA95KIZ2_9GAMM</name>
<dbReference type="SMART" id="SM00304">
    <property type="entry name" value="HAMP"/>
    <property type="match status" value="1"/>
</dbReference>
<keyword evidence="5" id="KW-0597">Phosphoprotein</keyword>
<organism evidence="19">
    <name type="scientific">Candidatus Thiocaldithrix dubininis</name>
    <dbReference type="NCBI Taxonomy" id="3080823"/>
    <lineage>
        <taxon>Bacteria</taxon>
        <taxon>Pseudomonadati</taxon>
        <taxon>Pseudomonadota</taxon>
        <taxon>Gammaproteobacteria</taxon>
        <taxon>Thiotrichales</taxon>
        <taxon>Thiotrichaceae</taxon>
        <taxon>Candidatus Thiocaldithrix</taxon>
    </lineage>
</organism>
<dbReference type="PROSITE" id="PS50109">
    <property type="entry name" value="HIS_KIN"/>
    <property type="match status" value="1"/>
</dbReference>
<dbReference type="SMART" id="SM00448">
    <property type="entry name" value="REC"/>
    <property type="match status" value="1"/>
</dbReference>
<dbReference type="Gene3D" id="1.10.287.130">
    <property type="match status" value="1"/>
</dbReference>
<dbReference type="SMART" id="SM01049">
    <property type="entry name" value="Cache_2"/>
    <property type="match status" value="2"/>
</dbReference>
<dbReference type="Gene3D" id="3.30.450.20">
    <property type="entry name" value="PAS domain"/>
    <property type="match status" value="2"/>
</dbReference>
<accession>A0AA95KIZ2</accession>
<dbReference type="KEGG" id="tdu:QJT80_03280"/>
<dbReference type="InterPro" id="IPR005467">
    <property type="entry name" value="His_kinase_dom"/>
</dbReference>
<dbReference type="PROSITE" id="PS50885">
    <property type="entry name" value="HAMP"/>
    <property type="match status" value="1"/>
</dbReference>
<evidence type="ECO:0000256" key="9">
    <source>
        <dbReference type="ARBA" id="ARBA00022777"/>
    </source>
</evidence>
<dbReference type="CDD" id="cd18774">
    <property type="entry name" value="PDC2_HK_sensor"/>
    <property type="match status" value="1"/>
</dbReference>
<dbReference type="SUPFAM" id="SSF47384">
    <property type="entry name" value="Homodimeric domain of signal transducing histidine kinase"/>
    <property type="match status" value="1"/>
</dbReference>
<evidence type="ECO:0000256" key="10">
    <source>
        <dbReference type="ARBA" id="ARBA00022840"/>
    </source>
</evidence>
<dbReference type="InterPro" id="IPR036097">
    <property type="entry name" value="HisK_dim/P_sf"/>
</dbReference>
<keyword evidence="12" id="KW-0902">Two-component regulatory system</keyword>
<dbReference type="EMBL" id="CP124755">
    <property type="protein sequence ID" value="WGZ91500.1"/>
    <property type="molecule type" value="Genomic_DNA"/>
</dbReference>
<keyword evidence="13 15" id="KW-0472">Membrane</keyword>
<comment type="subcellular location">
    <subcellularLocation>
        <location evidence="2">Cell membrane</location>
        <topology evidence="2">Multi-pass membrane protein</topology>
    </subcellularLocation>
</comment>
<gene>
    <name evidence="19" type="ORF">QJT80_03280</name>
</gene>
<dbReference type="GO" id="GO:0005524">
    <property type="term" value="F:ATP binding"/>
    <property type="evidence" value="ECO:0007669"/>
    <property type="project" value="UniProtKB-KW"/>
</dbReference>
<evidence type="ECO:0000256" key="7">
    <source>
        <dbReference type="ARBA" id="ARBA00022692"/>
    </source>
</evidence>
<dbReference type="Gene3D" id="3.40.50.2300">
    <property type="match status" value="1"/>
</dbReference>
<evidence type="ECO:0000256" key="6">
    <source>
        <dbReference type="ARBA" id="ARBA00022679"/>
    </source>
</evidence>
<dbReference type="InterPro" id="IPR033480">
    <property type="entry name" value="sCache_2"/>
</dbReference>
<evidence type="ECO:0000256" key="3">
    <source>
        <dbReference type="ARBA" id="ARBA00012438"/>
    </source>
</evidence>
<reference evidence="19" key="2">
    <citation type="submission" date="2023-04" db="EMBL/GenBank/DDBJ databases">
        <authorList>
            <person name="Beletskiy A.V."/>
            <person name="Mardanov A.V."/>
            <person name="Ravin N.V."/>
        </authorList>
    </citation>
    <scope>NUCLEOTIDE SEQUENCE</scope>
    <source>
        <strain evidence="19">GKL-01</strain>
    </source>
</reference>
<keyword evidence="7 15" id="KW-0812">Transmembrane</keyword>
<dbReference type="InterPro" id="IPR001789">
    <property type="entry name" value="Sig_transdc_resp-reg_receiver"/>
</dbReference>
<dbReference type="InterPro" id="IPR003594">
    <property type="entry name" value="HATPase_dom"/>
</dbReference>
<evidence type="ECO:0000256" key="2">
    <source>
        <dbReference type="ARBA" id="ARBA00004651"/>
    </source>
</evidence>
<evidence type="ECO:0000256" key="14">
    <source>
        <dbReference type="PROSITE-ProRule" id="PRU00169"/>
    </source>
</evidence>
<dbReference type="CDD" id="cd06225">
    <property type="entry name" value="HAMP"/>
    <property type="match status" value="1"/>
</dbReference>
<keyword evidence="10" id="KW-0067">ATP-binding</keyword>
<keyword evidence="6" id="KW-0808">Transferase</keyword>
<dbReference type="SMART" id="SM00387">
    <property type="entry name" value="HATPase_c"/>
    <property type="match status" value="1"/>
</dbReference>
<dbReference type="SMART" id="SM00388">
    <property type="entry name" value="HisKA"/>
    <property type="match status" value="1"/>
</dbReference>
<dbReference type="PANTHER" id="PTHR43065:SF46">
    <property type="entry name" value="C4-DICARBOXYLATE TRANSPORT SENSOR PROTEIN DCTB"/>
    <property type="match status" value="1"/>
</dbReference>
<dbReference type="Gene3D" id="3.30.565.10">
    <property type="entry name" value="Histidine kinase-like ATPase, C-terminal domain"/>
    <property type="match status" value="1"/>
</dbReference>
<evidence type="ECO:0000259" key="18">
    <source>
        <dbReference type="PROSITE" id="PS50885"/>
    </source>
</evidence>
<dbReference type="InterPro" id="IPR004358">
    <property type="entry name" value="Sig_transdc_His_kin-like_C"/>
</dbReference>
<dbReference type="InterPro" id="IPR011006">
    <property type="entry name" value="CheY-like_superfamily"/>
</dbReference>
<dbReference type="GO" id="GO:0005886">
    <property type="term" value="C:plasma membrane"/>
    <property type="evidence" value="ECO:0007669"/>
    <property type="project" value="UniProtKB-SubCell"/>
</dbReference>
<keyword evidence="4" id="KW-1003">Cell membrane</keyword>
<feature type="transmembrane region" description="Helical" evidence="15">
    <location>
        <begin position="12"/>
        <end position="34"/>
    </location>
</feature>
<dbReference type="Proteomes" id="UP001300672">
    <property type="component" value="Chromosome"/>
</dbReference>
<proteinExistence type="predicted"/>
<evidence type="ECO:0000259" key="17">
    <source>
        <dbReference type="PROSITE" id="PS50110"/>
    </source>
</evidence>
<reference evidence="19" key="1">
    <citation type="journal article" date="2023" name="Int. J. Mol. Sci.">
        <title>Metagenomics Revealed a New Genus 'Candidatus Thiocaldithrix dubininis' gen. nov., sp. nov. and a New Species 'Candidatus Thiothrix putei' sp. nov. in the Family Thiotrichaceae, Some Members of Which Have Traits of Both Na+- and H+-Motive Energetics.</title>
        <authorList>
            <person name="Ravin N.V."/>
            <person name="Muntyan M.S."/>
            <person name="Smolyakov D.D."/>
            <person name="Rudenko T.S."/>
            <person name="Beletsky A.V."/>
            <person name="Mardanov A.V."/>
            <person name="Grabovich M.Y."/>
        </authorList>
    </citation>
    <scope>NUCLEOTIDE SEQUENCE</scope>
    <source>
        <strain evidence="19">GKL-01</strain>
    </source>
</reference>
<keyword evidence="9" id="KW-0418">Kinase</keyword>
<dbReference type="InterPro" id="IPR003660">
    <property type="entry name" value="HAMP_dom"/>
</dbReference>
<evidence type="ECO:0000256" key="13">
    <source>
        <dbReference type="ARBA" id="ARBA00023136"/>
    </source>
</evidence>
<dbReference type="PRINTS" id="PR00344">
    <property type="entry name" value="BCTRLSENSOR"/>
</dbReference>
<keyword evidence="11 15" id="KW-1133">Transmembrane helix</keyword>
<feature type="domain" description="Response regulatory" evidence="17">
    <location>
        <begin position="690"/>
        <end position="804"/>
    </location>
</feature>
<dbReference type="SUPFAM" id="SSF55874">
    <property type="entry name" value="ATPase domain of HSP90 chaperone/DNA topoisomerase II/histidine kinase"/>
    <property type="match status" value="1"/>
</dbReference>
<dbReference type="Pfam" id="PF08269">
    <property type="entry name" value="dCache_2"/>
    <property type="match status" value="1"/>
</dbReference>
<dbReference type="PANTHER" id="PTHR43065">
    <property type="entry name" value="SENSOR HISTIDINE KINASE"/>
    <property type="match status" value="1"/>
</dbReference>
<feature type="domain" description="HAMP" evidence="18">
    <location>
        <begin position="359"/>
        <end position="411"/>
    </location>
</feature>
<dbReference type="SUPFAM" id="SSF52172">
    <property type="entry name" value="CheY-like"/>
    <property type="match status" value="1"/>
</dbReference>
<evidence type="ECO:0000313" key="19">
    <source>
        <dbReference type="EMBL" id="WGZ91500.1"/>
    </source>
</evidence>
<dbReference type="EC" id="2.7.13.3" evidence="3"/>
<evidence type="ECO:0000256" key="4">
    <source>
        <dbReference type="ARBA" id="ARBA00022475"/>
    </source>
</evidence>
<feature type="transmembrane region" description="Helical" evidence="15">
    <location>
        <begin position="339"/>
        <end position="358"/>
    </location>
</feature>
<dbReference type="InterPro" id="IPR004010">
    <property type="entry name" value="Double_Cache_2"/>
</dbReference>
<dbReference type="Pfam" id="PF00512">
    <property type="entry name" value="HisKA"/>
    <property type="match status" value="1"/>
</dbReference>
<dbReference type="PROSITE" id="PS50110">
    <property type="entry name" value="RESPONSE_REGULATORY"/>
    <property type="match status" value="1"/>
</dbReference>
<evidence type="ECO:0000259" key="16">
    <source>
        <dbReference type="PROSITE" id="PS50109"/>
    </source>
</evidence>
<keyword evidence="8" id="KW-0547">Nucleotide-binding</keyword>
<evidence type="ECO:0000256" key="5">
    <source>
        <dbReference type="ARBA" id="ARBA00022553"/>
    </source>
</evidence>
<dbReference type="AlphaFoldDB" id="A0AA95KIZ2"/>
<evidence type="ECO:0000256" key="11">
    <source>
        <dbReference type="ARBA" id="ARBA00022989"/>
    </source>
</evidence>
<evidence type="ECO:0000256" key="12">
    <source>
        <dbReference type="ARBA" id="ARBA00023012"/>
    </source>
</evidence>
<evidence type="ECO:0000256" key="15">
    <source>
        <dbReference type="SAM" id="Phobius"/>
    </source>
</evidence>
<dbReference type="Pfam" id="PF02518">
    <property type="entry name" value="HATPase_c"/>
    <property type="match status" value="1"/>
</dbReference>
<dbReference type="InterPro" id="IPR036890">
    <property type="entry name" value="HATPase_C_sf"/>
</dbReference>